<evidence type="ECO:0000313" key="2">
    <source>
        <dbReference type="Proteomes" id="UP000198867"/>
    </source>
</evidence>
<protein>
    <submittedName>
        <fullName evidence="1">Uncharacterized protein</fullName>
    </submittedName>
</protein>
<organism evidence="1 2">
    <name type="scientific">Mycetocola miduiensis</name>
    <dbReference type="NCBI Taxonomy" id="995034"/>
    <lineage>
        <taxon>Bacteria</taxon>
        <taxon>Bacillati</taxon>
        <taxon>Actinomycetota</taxon>
        <taxon>Actinomycetes</taxon>
        <taxon>Micrococcales</taxon>
        <taxon>Microbacteriaceae</taxon>
        <taxon>Mycetocola</taxon>
    </lineage>
</organism>
<dbReference type="Proteomes" id="UP000198867">
    <property type="component" value="Unassembled WGS sequence"/>
</dbReference>
<accession>A0A1I5AVP8</accession>
<keyword evidence="2" id="KW-1185">Reference proteome</keyword>
<sequence>MNAQSWGIALTVLGLALTIFGLLEAHSTVRTQYLRALRQEARMRYLNARYSRDFDRFGALEDDWARDTWRRWASDRRMRQWKFWGLPRVRYADIDVAPAMAGRMVLAQALSSVTSDLVWVGLGVVASALGSVVTVVG</sequence>
<evidence type="ECO:0000313" key="1">
    <source>
        <dbReference type="EMBL" id="SFN66515.1"/>
    </source>
</evidence>
<gene>
    <name evidence="1" type="ORF">SAMN05216219_1568</name>
</gene>
<dbReference type="EMBL" id="FOVM01000004">
    <property type="protein sequence ID" value="SFN66515.1"/>
    <property type="molecule type" value="Genomic_DNA"/>
</dbReference>
<name>A0A1I5AVP8_9MICO</name>
<proteinExistence type="predicted"/>
<reference evidence="2" key="1">
    <citation type="submission" date="2016-10" db="EMBL/GenBank/DDBJ databases">
        <authorList>
            <person name="Varghese N."/>
            <person name="Submissions S."/>
        </authorList>
    </citation>
    <scope>NUCLEOTIDE SEQUENCE [LARGE SCALE GENOMIC DNA]</scope>
    <source>
        <strain evidence="2">CGMCC 1.11101</strain>
    </source>
</reference>
<dbReference type="AlphaFoldDB" id="A0A1I5AVP8"/>
<dbReference type="RefSeq" id="WP_090710315.1">
    <property type="nucleotide sequence ID" value="NZ_FOVM01000004.1"/>
</dbReference>